<evidence type="ECO:0000313" key="1">
    <source>
        <dbReference type="EMBL" id="CAG9706875.1"/>
    </source>
</evidence>
<dbReference type="Proteomes" id="UP001189143">
    <property type="component" value="Unassembled WGS sequence"/>
</dbReference>
<accession>A0AA86MMZ9</accession>
<reference evidence="1" key="1">
    <citation type="submission" date="2021-10" db="EMBL/GenBank/DDBJ databases">
        <authorList>
            <person name="Mesa V."/>
        </authorList>
    </citation>
    <scope>NUCLEOTIDE SEQUENCE</scope>
    <source>
        <strain evidence="1">CC3_PB</strain>
    </source>
</reference>
<evidence type="ECO:0000313" key="2">
    <source>
        <dbReference type="EMBL" id="CAI3556141.1"/>
    </source>
</evidence>
<dbReference type="EMBL" id="CAKJVE010000004">
    <property type="protein sequence ID" value="CAG9706875.1"/>
    <property type="molecule type" value="Genomic_DNA"/>
</dbReference>
<sequence>MREESLLKKSEIEFNKVHNDFKYNIQNKSINYIRKEKFRNRKESFRKQKESLEVSRCNRSN</sequence>
<dbReference type="Proteomes" id="UP000789738">
    <property type="component" value="Unassembled WGS sequence"/>
</dbReference>
<dbReference type="AlphaFoldDB" id="A0AA86MMZ9"/>
<comment type="caution">
    <text evidence="1">The sequence shown here is derived from an EMBL/GenBank/DDBJ whole genome shotgun (WGS) entry which is preliminary data.</text>
</comment>
<proteinExistence type="predicted"/>
<gene>
    <name evidence="2" type="ORF">CNEO2_190081</name>
    <name evidence="1" type="ORF">CNEO_42709</name>
</gene>
<reference evidence="2" key="2">
    <citation type="submission" date="2022-10" db="EMBL/GenBank/DDBJ databases">
        <authorList>
            <person name="Aires J."/>
            <person name="Mesa V."/>
        </authorList>
    </citation>
    <scope>NUCLEOTIDE SEQUENCE</scope>
    <source>
        <strain evidence="2">Clostridium neonatale JD116</strain>
    </source>
</reference>
<protein>
    <submittedName>
        <fullName evidence="1">Uncharacterized protein</fullName>
    </submittedName>
</protein>
<name>A0AA86MMZ9_9CLOT</name>
<dbReference type="EMBL" id="CAMTCP010000110">
    <property type="protein sequence ID" value="CAI3556141.1"/>
    <property type="molecule type" value="Genomic_DNA"/>
</dbReference>
<evidence type="ECO:0000313" key="3">
    <source>
        <dbReference type="Proteomes" id="UP000789738"/>
    </source>
</evidence>
<organism evidence="1 3">
    <name type="scientific">Clostridium neonatale</name>
    <dbReference type="NCBI Taxonomy" id="137838"/>
    <lineage>
        <taxon>Bacteria</taxon>
        <taxon>Bacillati</taxon>
        <taxon>Bacillota</taxon>
        <taxon>Clostridia</taxon>
        <taxon>Eubacteriales</taxon>
        <taxon>Clostridiaceae</taxon>
        <taxon>Clostridium</taxon>
    </lineage>
</organism>